<dbReference type="OrthoDB" id="598235at2759"/>
<evidence type="ECO:0000313" key="9">
    <source>
        <dbReference type="Proteomes" id="UP000257109"/>
    </source>
</evidence>
<dbReference type="Pfam" id="PF00931">
    <property type="entry name" value="NB-ARC"/>
    <property type="match status" value="1"/>
</dbReference>
<evidence type="ECO:0000259" key="6">
    <source>
        <dbReference type="Pfam" id="PF23559"/>
    </source>
</evidence>
<dbReference type="Pfam" id="PF23559">
    <property type="entry name" value="WHD_DRP"/>
    <property type="match status" value="1"/>
</dbReference>
<keyword evidence="3" id="KW-0611">Plant defense</keyword>
<evidence type="ECO:0000259" key="4">
    <source>
        <dbReference type="Pfam" id="PF00931"/>
    </source>
</evidence>
<protein>
    <submittedName>
        <fullName evidence="8">Disease resistance protein RPM1</fullName>
    </submittedName>
</protein>
<dbReference type="InterPro" id="IPR002182">
    <property type="entry name" value="NB-ARC"/>
</dbReference>
<feature type="domain" description="NB-ARC" evidence="4">
    <location>
        <begin position="173"/>
        <end position="348"/>
    </location>
</feature>
<evidence type="ECO:0000313" key="8">
    <source>
        <dbReference type="EMBL" id="RDY08271.1"/>
    </source>
</evidence>
<dbReference type="InterPro" id="IPR055414">
    <property type="entry name" value="LRR_R13L4/SHOC2-like"/>
</dbReference>
<dbReference type="PANTHER" id="PTHR19338">
    <property type="entry name" value="TRANSLOCASE OF INNER MITOCHONDRIAL MEMBRANE 13 HOMOLOG"/>
    <property type="match status" value="1"/>
</dbReference>
<accession>A0A371HZT8</accession>
<dbReference type="InterPro" id="IPR032675">
    <property type="entry name" value="LRR_dom_sf"/>
</dbReference>
<dbReference type="GO" id="GO:0051707">
    <property type="term" value="P:response to other organism"/>
    <property type="evidence" value="ECO:0007669"/>
    <property type="project" value="UniProtKB-ARBA"/>
</dbReference>
<sequence length="553" mass="63598">MAEIALSFALEKLLSLLQEEAKLLWGIPKEFAAIKKELEYIQAFLKDADTRAAYKGDNANEGIKIWVKDLREASFLIEDVIDEYMLYVKQQPREPGCAALLSKIIRFIETLMPRRQIASEIQKIKSDVDEIMQRGKNYNFVNQPASSQSVQRHDPRPDSRFLKDDEVVGFEGPRDKLISWLVEGPAKRTVISVFGMGGLGKTTLVGKVFNNAKVRAHFDSHAWITVSQSYTVEDLMRKLLIKLCKEEQKGPPQHISEMDRDSLVDEVREHFQQKRYVVIFDDVWSAKLWGEVEPAMLDNNNGSRILITTRKMNVVDSCRNSPSNKVHELKPLSFEKSMELFCKKAFRCDNNGCCPEDLWIAEGFVKDEEGKSLEEVAQQYLTELVGRSLVQVSLFSIDDKVKWCYVHDVLRDMILEKFQDLNFCQHISKENELVSSGMIRRLSITTNSNDLLGSIESSHIRSLFVFRGEKSRLSNEFVQRIPTKYRLLKVLHFEDSGWDFVLGNWENLAQLRYLKLGGSPTTIENLLKCIGKLQNLETLDIRCSDFKKIPKEI</sequence>
<feature type="domain" description="Disease resistance protein winged helix" evidence="6">
    <location>
        <begin position="358"/>
        <end position="414"/>
    </location>
</feature>
<dbReference type="Proteomes" id="UP000257109">
    <property type="component" value="Unassembled WGS sequence"/>
</dbReference>
<comment type="caution">
    <text evidence="8">The sequence shown here is derived from an EMBL/GenBank/DDBJ whole genome shotgun (WGS) entry which is preliminary data.</text>
</comment>
<feature type="domain" description="Disease resistance R13L4/SHOC-2-like LRR" evidence="7">
    <location>
        <begin position="459"/>
        <end position="553"/>
    </location>
</feature>
<dbReference type="PRINTS" id="PR00364">
    <property type="entry name" value="DISEASERSIST"/>
</dbReference>
<evidence type="ECO:0000256" key="2">
    <source>
        <dbReference type="ARBA" id="ARBA00022741"/>
    </source>
</evidence>
<organism evidence="8 9">
    <name type="scientific">Mucuna pruriens</name>
    <name type="common">Velvet bean</name>
    <name type="synonym">Dolichos pruriens</name>
    <dbReference type="NCBI Taxonomy" id="157652"/>
    <lineage>
        <taxon>Eukaryota</taxon>
        <taxon>Viridiplantae</taxon>
        <taxon>Streptophyta</taxon>
        <taxon>Embryophyta</taxon>
        <taxon>Tracheophyta</taxon>
        <taxon>Spermatophyta</taxon>
        <taxon>Magnoliopsida</taxon>
        <taxon>eudicotyledons</taxon>
        <taxon>Gunneridae</taxon>
        <taxon>Pentapetalae</taxon>
        <taxon>rosids</taxon>
        <taxon>fabids</taxon>
        <taxon>Fabales</taxon>
        <taxon>Fabaceae</taxon>
        <taxon>Papilionoideae</taxon>
        <taxon>50 kb inversion clade</taxon>
        <taxon>NPAAA clade</taxon>
        <taxon>indigoferoid/millettioid clade</taxon>
        <taxon>Phaseoleae</taxon>
        <taxon>Mucuna</taxon>
    </lineage>
</organism>
<feature type="domain" description="Disease resistance N-terminal" evidence="5">
    <location>
        <begin position="5"/>
        <end position="95"/>
    </location>
</feature>
<dbReference type="PANTHER" id="PTHR19338:SF32">
    <property type="entry name" value="OS06G0287500 PROTEIN"/>
    <property type="match status" value="1"/>
</dbReference>
<keyword evidence="9" id="KW-1185">Reference proteome</keyword>
<keyword evidence="2" id="KW-0547">Nucleotide-binding</keyword>
<dbReference type="InterPro" id="IPR041118">
    <property type="entry name" value="Rx_N"/>
</dbReference>
<evidence type="ECO:0000256" key="3">
    <source>
        <dbReference type="ARBA" id="ARBA00022821"/>
    </source>
</evidence>
<dbReference type="SUPFAM" id="SSF52540">
    <property type="entry name" value="P-loop containing nucleoside triphosphate hydrolases"/>
    <property type="match status" value="1"/>
</dbReference>
<gene>
    <name evidence="8" type="primary">RPM1</name>
    <name evidence="8" type="ORF">CR513_07515</name>
</gene>
<evidence type="ECO:0000256" key="1">
    <source>
        <dbReference type="ARBA" id="ARBA00022737"/>
    </source>
</evidence>
<dbReference type="Gene3D" id="3.40.50.300">
    <property type="entry name" value="P-loop containing nucleotide triphosphate hydrolases"/>
    <property type="match status" value="1"/>
</dbReference>
<dbReference type="EMBL" id="QJKJ01001309">
    <property type="protein sequence ID" value="RDY08271.1"/>
    <property type="molecule type" value="Genomic_DNA"/>
</dbReference>
<dbReference type="Pfam" id="PF18052">
    <property type="entry name" value="Rx_N"/>
    <property type="match status" value="1"/>
</dbReference>
<dbReference type="Pfam" id="PF23598">
    <property type="entry name" value="LRR_14"/>
    <property type="match status" value="1"/>
</dbReference>
<name>A0A371HZT8_MUCPR</name>
<keyword evidence="1" id="KW-0677">Repeat</keyword>
<proteinExistence type="predicted"/>
<evidence type="ECO:0000259" key="5">
    <source>
        <dbReference type="Pfam" id="PF18052"/>
    </source>
</evidence>
<dbReference type="GO" id="GO:0043531">
    <property type="term" value="F:ADP binding"/>
    <property type="evidence" value="ECO:0007669"/>
    <property type="project" value="InterPro"/>
</dbReference>
<dbReference type="AlphaFoldDB" id="A0A371HZT8"/>
<feature type="non-terminal residue" evidence="8">
    <location>
        <position position="1"/>
    </location>
</feature>
<feature type="non-terminal residue" evidence="8">
    <location>
        <position position="553"/>
    </location>
</feature>
<dbReference type="InterPro" id="IPR036388">
    <property type="entry name" value="WH-like_DNA-bd_sf"/>
</dbReference>
<dbReference type="FunFam" id="3.40.50.300:FF:001091">
    <property type="entry name" value="Probable disease resistance protein At1g61300"/>
    <property type="match status" value="1"/>
</dbReference>
<reference evidence="8" key="1">
    <citation type="submission" date="2018-05" db="EMBL/GenBank/DDBJ databases">
        <title>Draft genome of Mucuna pruriens seed.</title>
        <authorList>
            <person name="Nnadi N.E."/>
            <person name="Vos R."/>
            <person name="Hasami M.H."/>
            <person name="Devisetty U.K."/>
            <person name="Aguiy J.C."/>
        </authorList>
    </citation>
    <scope>NUCLEOTIDE SEQUENCE [LARGE SCALE GENOMIC DNA]</scope>
    <source>
        <strain evidence="8">JCA_2017</strain>
    </source>
</reference>
<evidence type="ECO:0000259" key="7">
    <source>
        <dbReference type="Pfam" id="PF23598"/>
    </source>
</evidence>
<dbReference type="Gene3D" id="3.80.10.10">
    <property type="entry name" value="Ribonuclease Inhibitor"/>
    <property type="match status" value="1"/>
</dbReference>
<dbReference type="InterPro" id="IPR058922">
    <property type="entry name" value="WHD_DRP"/>
</dbReference>
<dbReference type="GO" id="GO:0006952">
    <property type="term" value="P:defense response"/>
    <property type="evidence" value="ECO:0007669"/>
    <property type="project" value="UniProtKB-KW"/>
</dbReference>
<dbReference type="InterPro" id="IPR038005">
    <property type="entry name" value="RX-like_CC"/>
</dbReference>
<dbReference type="Gene3D" id="1.20.5.4130">
    <property type="match status" value="1"/>
</dbReference>
<dbReference type="Gene3D" id="1.10.10.10">
    <property type="entry name" value="Winged helix-like DNA-binding domain superfamily/Winged helix DNA-binding domain"/>
    <property type="match status" value="1"/>
</dbReference>
<dbReference type="SUPFAM" id="SSF52058">
    <property type="entry name" value="L domain-like"/>
    <property type="match status" value="1"/>
</dbReference>
<dbReference type="STRING" id="157652.A0A371HZT8"/>
<dbReference type="CDD" id="cd14798">
    <property type="entry name" value="RX-CC_like"/>
    <property type="match status" value="1"/>
</dbReference>
<dbReference type="InterPro" id="IPR027417">
    <property type="entry name" value="P-loop_NTPase"/>
</dbReference>